<dbReference type="InterPro" id="IPR044189">
    <property type="entry name" value="XPO4/7-like"/>
</dbReference>
<dbReference type="PANTHER" id="PTHR12596:SF1">
    <property type="entry name" value="EXPORTIN-4"/>
    <property type="match status" value="1"/>
</dbReference>
<evidence type="ECO:0000256" key="3">
    <source>
        <dbReference type="ARBA" id="ARBA00009466"/>
    </source>
</evidence>
<comment type="subcellular location">
    <subcellularLocation>
        <location evidence="2">Cytoplasm</location>
    </subcellularLocation>
    <subcellularLocation>
        <location evidence="1">Nucleus</location>
    </subcellularLocation>
</comment>
<keyword evidence="4" id="KW-0813">Transport</keyword>
<dbReference type="PROSITE" id="PS50166">
    <property type="entry name" value="IMPORTIN_B_NT"/>
    <property type="match status" value="1"/>
</dbReference>
<dbReference type="SUPFAM" id="SSF48371">
    <property type="entry name" value="ARM repeat"/>
    <property type="match status" value="1"/>
</dbReference>
<keyword evidence="7" id="KW-0539">Nucleus</keyword>
<evidence type="ECO:0000256" key="7">
    <source>
        <dbReference type="ARBA" id="ARBA00023242"/>
    </source>
</evidence>
<evidence type="ECO:0000256" key="2">
    <source>
        <dbReference type="ARBA" id="ARBA00004496"/>
    </source>
</evidence>
<keyword evidence="6" id="KW-0653">Protein transport</keyword>
<evidence type="ECO:0000313" key="10">
    <source>
        <dbReference type="Proteomes" id="UP001652582"/>
    </source>
</evidence>
<comment type="similarity">
    <text evidence="3">Belongs to the exportin family.</text>
</comment>
<dbReference type="InterPro" id="IPR016024">
    <property type="entry name" value="ARM-type_fold"/>
</dbReference>
<dbReference type="InterPro" id="IPR001494">
    <property type="entry name" value="Importin-beta_N"/>
</dbReference>
<evidence type="ECO:0000256" key="4">
    <source>
        <dbReference type="ARBA" id="ARBA00022448"/>
    </source>
</evidence>
<keyword evidence="10" id="KW-1185">Reference proteome</keyword>
<evidence type="ECO:0000256" key="1">
    <source>
        <dbReference type="ARBA" id="ARBA00004123"/>
    </source>
</evidence>
<dbReference type="InterPro" id="IPR011989">
    <property type="entry name" value="ARM-like"/>
</dbReference>
<keyword evidence="5" id="KW-0963">Cytoplasm</keyword>
<dbReference type="Gene3D" id="1.25.10.10">
    <property type="entry name" value="Leucine-rich Repeat Variant"/>
    <property type="match status" value="1"/>
</dbReference>
<evidence type="ECO:0000256" key="8">
    <source>
        <dbReference type="ARBA" id="ARBA00040444"/>
    </source>
</evidence>
<organism evidence="10 11">
    <name type="scientific">Bicyclus anynana</name>
    <name type="common">Squinting bush brown butterfly</name>
    <dbReference type="NCBI Taxonomy" id="110368"/>
    <lineage>
        <taxon>Eukaryota</taxon>
        <taxon>Metazoa</taxon>
        <taxon>Ecdysozoa</taxon>
        <taxon>Arthropoda</taxon>
        <taxon>Hexapoda</taxon>
        <taxon>Insecta</taxon>
        <taxon>Pterygota</taxon>
        <taxon>Neoptera</taxon>
        <taxon>Endopterygota</taxon>
        <taxon>Lepidoptera</taxon>
        <taxon>Glossata</taxon>
        <taxon>Ditrysia</taxon>
        <taxon>Papilionoidea</taxon>
        <taxon>Nymphalidae</taxon>
        <taxon>Satyrinae</taxon>
        <taxon>Satyrini</taxon>
        <taxon>Mycalesina</taxon>
        <taxon>Bicyclus</taxon>
    </lineage>
</organism>
<evidence type="ECO:0000256" key="6">
    <source>
        <dbReference type="ARBA" id="ARBA00022927"/>
    </source>
</evidence>
<feature type="domain" description="Importin N-terminal" evidence="9">
    <location>
        <begin position="31"/>
        <end position="97"/>
    </location>
</feature>
<name>A0ABM3LPC3_BICAN</name>
<dbReference type="PANTHER" id="PTHR12596">
    <property type="entry name" value="EXPORTIN 4,7-RELATED"/>
    <property type="match status" value="1"/>
</dbReference>
<evidence type="ECO:0000313" key="11">
    <source>
        <dbReference type="RefSeq" id="XP_052740904.1"/>
    </source>
</evidence>
<evidence type="ECO:0000256" key="5">
    <source>
        <dbReference type="ARBA" id="ARBA00022490"/>
    </source>
</evidence>
<accession>A0ABM3LPC3</accession>
<protein>
    <recommendedName>
        <fullName evidence="8">Exportin-4</fullName>
    </recommendedName>
</protein>
<proteinExistence type="inferred from homology"/>
<evidence type="ECO:0000259" key="9">
    <source>
        <dbReference type="PROSITE" id="PS50166"/>
    </source>
</evidence>
<dbReference type="RefSeq" id="XP_052740904.1">
    <property type="nucleotide sequence ID" value="XM_052884944.1"/>
</dbReference>
<sequence length="1148" mass="127329">MENSAVNTLEAAAQVLMAPPNLVSSEQRHQAESVFLEFRSTKNPYQLCREILEKSSSDYVLFEAASLIKTALIREWNLLSADDITSLREYLLSYLLRKEAPPFLKEKLLQTIAVIIKRGSINDGGRERKALLEELEKIILSSPISQQKLACSLILAIMQEYAITVKSADVGLIWEVHFRLKKSFEALDLKRIFRFTVSILEQIVRSGHHPEGEQALLTKQLLTIVETVLCWSHVSPLLSKRLIGAFEAIYESDTAPALRLSINWRDTILQPELIALFFEIHMYVRATPQLASPSLTCLVQLASLSGIVVFASNLKQQYLENYVNSFMNMLAFIQPLEREMLGISDIYRRLVQFFTPAMIAAMPPAFLQNLTSYTCHCIRGSIIEEGVNEDTVWRESLNKFLHTWCSIVHDTDGFSNERLVSPCIEIFMTYLQCRLAPPDGTRGTESSDGCGDDIKDDVEDDERQLHSNVLLTIGAIARKAPAHCCHVLYNLLTDRSKRLESQLQLMHMGKLQIVTGGELVTLFEDLHWILMITGHFLAVDCTEGETVMIPSEIVQYSMSQNANIDASLRYLVGESNSTENVDPILKLVGEILRISTWECAALEAGLASVFSPELSATLSWLLKIWANSYLVPQPSQYSEVLEVAFGRGSRGVAWVVGLVARRAAATLRHLSTQPTAAKHALMLLATLAHSHHKESPLASCEEFLALVAWEAAGSNLPGELRRELHRAFAIAATFAEGDVRNRLLGSTVALQDKLMNIINTEVDTEPVRTLLADTLDCFIGVTEGVLEVGTMDEQFIMLMGALDKIPAIIFRYHNYPGVVLPSLNLLAKSAKRMLHSVQPQNVNKFLEVCNTTFEVYMRWNSGKISSIPQDAEEEAYEDICALMEVISSVSRCGAGCGAEGAWGGACARGLRLLLPLITPPLLALPTLALRAYRMLRDLDHADQVQYIWRGGGACARGLRLLLPLITPPLLALPTLALRAYRMLRDLDHADQLTNLPLEDFNMVITALRVGLTAVSCDVSTLCCDTIVGLANKVRILGDDNPYAISLLSLAELLLMLIIKMEIPPDSIPAAGAAIYALTCVKPALLEGLARQLIEAFAVNDPANVPRLEEAFGVLTNGVLFDGLRTHKLRFQDNFDKFLASVHGFLIVK</sequence>
<dbReference type="GeneID" id="112045441"/>
<gene>
    <name evidence="11" type="primary">LOC112045441</name>
</gene>
<dbReference type="Proteomes" id="UP001652582">
    <property type="component" value="Chromosome 13"/>
</dbReference>
<reference evidence="11" key="1">
    <citation type="submission" date="2025-08" db="UniProtKB">
        <authorList>
            <consortium name="RefSeq"/>
        </authorList>
    </citation>
    <scope>IDENTIFICATION</scope>
</reference>